<name>T1IHV9_STRMM</name>
<dbReference type="InterPro" id="IPR016024">
    <property type="entry name" value="ARM-type_fold"/>
</dbReference>
<keyword evidence="1" id="KW-0677">Repeat</keyword>
<evidence type="ECO:0000259" key="2">
    <source>
        <dbReference type="Pfam" id="PF25574"/>
    </source>
</evidence>
<evidence type="ECO:0000256" key="1">
    <source>
        <dbReference type="ARBA" id="ARBA00022737"/>
    </source>
</evidence>
<dbReference type="eggNOG" id="KOG1241">
    <property type="taxonomic scope" value="Eukaryota"/>
</dbReference>
<evidence type="ECO:0000313" key="3">
    <source>
        <dbReference type="EnsemblMetazoa" id="SMAR000436-PA"/>
    </source>
</evidence>
<dbReference type="STRING" id="126957.T1IHV9"/>
<keyword evidence="4" id="KW-1185">Reference proteome</keyword>
<dbReference type="Pfam" id="PF25574">
    <property type="entry name" value="TPR_IMB1"/>
    <property type="match status" value="1"/>
</dbReference>
<reference evidence="4" key="1">
    <citation type="submission" date="2011-05" db="EMBL/GenBank/DDBJ databases">
        <authorList>
            <person name="Richards S.R."/>
            <person name="Qu J."/>
            <person name="Jiang H."/>
            <person name="Jhangiani S.N."/>
            <person name="Agravi P."/>
            <person name="Goodspeed R."/>
            <person name="Gross S."/>
            <person name="Mandapat C."/>
            <person name="Jackson L."/>
            <person name="Mathew T."/>
            <person name="Pu L."/>
            <person name="Thornton R."/>
            <person name="Saada N."/>
            <person name="Wilczek-Boney K.B."/>
            <person name="Lee S."/>
            <person name="Kovar C."/>
            <person name="Wu Y."/>
            <person name="Scherer S.E."/>
            <person name="Worley K.C."/>
            <person name="Muzny D.M."/>
            <person name="Gibbs R."/>
        </authorList>
    </citation>
    <scope>NUCLEOTIDE SEQUENCE</scope>
    <source>
        <strain evidence="4">Brora</strain>
    </source>
</reference>
<dbReference type="InterPro" id="IPR058584">
    <property type="entry name" value="IMB1_TNPO1-like_TPR"/>
</dbReference>
<dbReference type="PhylomeDB" id="T1IHV9"/>
<organism evidence="3 4">
    <name type="scientific">Strigamia maritima</name>
    <name type="common">European centipede</name>
    <name type="synonym">Geophilus maritimus</name>
    <dbReference type="NCBI Taxonomy" id="126957"/>
    <lineage>
        <taxon>Eukaryota</taxon>
        <taxon>Metazoa</taxon>
        <taxon>Ecdysozoa</taxon>
        <taxon>Arthropoda</taxon>
        <taxon>Myriapoda</taxon>
        <taxon>Chilopoda</taxon>
        <taxon>Pleurostigmophora</taxon>
        <taxon>Geophilomorpha</taxon>
        <taxon>Linotaeniidae</taxon>
        <taxon>Strigamia</taxon>
    </lineage>
</organism>
<reference evidence="3" key="2">
    <citation type="submission" date="2015-02" db="UniProtKB">
        <authorList>
            <consortium name="EnsemblMetazoa"/>
        </authorList>
    </citation>
    <scope>IDENTIFICATION</scope>
</reference>
<dbReference type="Gene3D" id="1.25.10.10">
    <property type="entry name" value="Leucine-rich Repeat Variant"/>
    <property type="match status" value="2"/>
</dbReference>
<protein>
    <recommendedName>
        <fullName evidence="2">Importin subunit beta-1/Transportin-1-like TPR repeats domain-containing protein</fullName>
    </recommendedName>
</protein>
<dbReference type="HOGENOM" id="CLU_608784_0_0_1"/>
<sequence length="450" mass="50540">MDDYLYYLSSCCSDLVYPYFVRFMEEQMKHEDRRCHYIAIKLILGVDPKHLKKLLQSVMPFLLEMLRDAKEDIKCFTLKAIRDTYNKGPSTYLSEPYLKPLIQLLLLQLNSPLKIATAASEVLSSLAYAAFFTPSDAKVGPEDASSVLPSNKYCFQLIVHKILDASSRTDAVGLCKSTCEALRDIIRYTPEDCYEVFKELTREILDRLLSVVASDPSPNANESANAEEIQTCLVTSLEGVLKRVRPDDAPEICDNIVFALLQMYNCTSCKSAHLRKAVLGVVFGREVFDVCVHYRTRSRSWVKELQRGRTIVIGVGSTIKSYLGTILSSMIEASQAEVAQFAYLNVYSQILKVLKEDCDVYPLVQPYLSGMMRLIESIADDKYRSDVCVAAACDLLGTICCTFGTKVRHLVDTKPISDMINIGRSSLVDKTNATATCAHIEIEKLHNFIN</sequence>
<dbReference type="Proteomes" id="UP000014500">
    <property type="component" value="Unassembled WGS sequence"/>
</dbReference>
<dbReference type="EMBL" id="JH430028">
    <property type="status" value="NOT_ANNOTATED_CDS"/>
    <property type="molecule type" value="Genomic_DNA"/>
</dbReference>
<proteinExistence type="predicted"/>
<feature type="domain" description="Importin subunit beta-1/Transportin-1-like TPR repeats" evidence="2">
    <location>
        <begin position="101"/>
        <end position="272"/>
    </location>
</feature>
<dbReference type="InterPro" id="IPR011989">
    <property type="entry name" value="ARM-like"/>
</dbReference>
<dbReference type="SUPFAM" id="SSF48371">
    <property type="entry name" value="ARM repeat"/>
    <property type="match status" value="1"/>
</dbReference>
<accession>T1IHV9</accession>
<dbReference type="AlphaFoldDB" id="T1IHV9"/>
<dbReference type="EnsemblMetazoa" id="SMAR000436-RA">
    <property type="protein sequence ID" value="SMAR000436-PA"/>
    <property type="gene ID" value="SMAR000436"/>
</dbReference>
<evidence type="ECO:0000313" key="4">
    <source>
        <dbReference type="Proteomes" id="UP000014500"/>
    </source>
</evidence>